<dbReference type="PANTHER" id="PTHR41786:SF1">
    <property type="entry name" value="6-HYDROXYMETHYLPTERIN DIPHOSPHOKINASE MPTE-LIKE DOMAIN-CONTAINING PROTEIN"/>
    <property type="match status" value="1"/>
</dbReference>
<dbReference type="Pfam" id="PF20157">
    <property type="entry name" value="Maf_flag10_N"/>
    <property type="match status" value="1"/>
</dbReference>
<dbReference type="InterPro" id="IPR045376">
    <property type="entry name" value="Maf_N"/>
</dbReference>
<reference evidence="3 4" key="1">
    <citation type="submission" date="2016-06" db="EMBL/GenBank/DDBJ databases">
        <authorList>
            <person name="Kjaerup R.B."/>
            <person name="Dalgaard T.S."/>
            <person name="Juul-Madsen H.R."/>
        </authorList>
    </citation>
    <scope>NUCLEOTIDE SEQUENCE [LARGE SCALE GENOMIC DNA]</scope>
    <source>
        <strain evidence="3 4">CECT 8886</strain>
    </source>
</reference>
<dbReference type="STRING" id="1792290.MSP8886_01059"/>
<name>A0A1A8T6M0_9GAMM</name>
<proteinExistence type="predicted"/>
<keyword evidence="4" id="KW-1185">Reference proteome</keyword>
<feature type="domain" description="Glycosyltransferase Maf N-terminal" evidence="2">
    <location>
        <begin position="37"/>
        <end position="266"/>
    </location>
</feature>
<dbReference type="AlphaFoldDB" id="A0A1A8T6M0"/>
<organism evidence="3 4">
    <name type="scientific">Marinomonas spartinae</name>
    <dbReference type="NCBI Taxonomy" id="1792290"/>
    <lineage>
        <taxon>Bacteria</taxon>
        <taxon>Pseudomonadati</taxon>
        <taxon>Pseudomonadota</taxon>
        <taxon>Gammaproteobacteria</taxon>
        <taxon>Oceanospirillales</taxon>
        <taxon>Oceanospirillaceae</taxon>
        <taxon>Marinomonas</taxon>
    </lineage>
</organism>
<evidence type="ECO:0000313" key="3">
    <source>
        <dbReference type="EMBL" id="SBS28110.1"/>
    </source>
</evidence>
<sequence length="702" mass="80824">MQNEGQWADTVPTEEYLSLLQQGLHRIKEHESELNNRYANNMAVFAEVMPHIYEAFQSYTPDNPFFYMEANGDLNLFRKDVGVPFFSDEPKKQSQKKVLASLRSPNKTFLNLDKTENHPSRHVFYSNKMMDVASAQAQGLAKQESITQFVGSAVFFGIELGYQLEAFLECREVKHLYLYERNLDCFYYSLFAIDWLPILEKFNRDGRTIYFSLGVDAEDFTDKYILQLAENGYFMAPETFLHVAYSSPENNQAIHYFKQHYVRQVMGWGFFDDALIGIAQGLRSLPNTRLARFKGRNELPKWVLDIPVFILGNGPSLDQGIDLVKEVRDQVLVISCGSTINTLKKLGVTPDIHVDIERMKQTVDKFVFLDQDYLDQIWGLSVDVMHPEYFQYFKHSGMGLKPGEAITTLILHQARAQGDMEEYVQLNFCNPVVANLALSYVHLFGFNTVYYLGVDNGFKDKGSHHSIHSGYYKDGKESGFQSFQDASLIQREGNFGDVIYATNIMDTSRVQLESLTRLLKKRRGFNSYNLSDGAKIEGVEPLKPEDLMILDPKIDHKTVIQLLDQCFFTEPPASVLKEAPETLISIEDFYKIAKLLQQGWDDTVTTREAVCDLLWSHHRRLFFLRASVHCHIHDLLIGSFTYSAFLIIKFIFAHEDEAEAVRRARKMFDVWCEFLDEMPSMLQQASDFIDKGNDHLITFYNG</sequence>
<dbReference type="OrthoDB" id="7254531at2"/>
<evidence type="ECO:0008006" key="5">
    <source>
        <dbReference type="Google" id="ProtNLM"/>
    </source>
</evidence>
<dbReference type="Pfam" id="PF01973">
    <property type="entry name" value="MptE-like"/>
    <property type="match status" value="1"/>
</dbReference>
<gene>
    <name evidence="3" type="ORF">MSP8886_01059</name>
</gene>
<dbReference type="PANTHER" id="PTHR41786">
    <property type="entry name" value="MOTILITY ACCESSORY FACTOR MAF"/>
    <property type="match status" value="1"/>
</dbReference>
<dbReference type="Proteomes" id="UP000092544">
    <property type="component" value="Unassembled WGS sequence"/>
</dbReference>
<evidence type="ECO:0000313" key="4">
    <source>
        <dbReference type="Proteomes" id="UP000092544"/>
    </source>
</evidence>
<dbReference type="EMBL" id="FLOB01000002">
    <property type="protein sequence ID" value="SBS28110.1"/>
    <property type="molecule type" value="Genomic_DNA"/>
</dbReference>
<feature type="domain" description="6-hydroxymethylpterin diphosphokinase MptE-like" evidence="1">
    <location>
        <begin position="301"/>
        <end position="460"/>
    </location>
</feature>
<accession>A0A1A8T6M0</accession>
<dbReference type="RefSeq" id="WP_067013473.1">
    <property type="nucleotide sequence ID" value="NZ_FLOB01000002.1"/>
</dbReference>
<evidence type="ECO:0000259" key="1">
    <source>
        <dbReference type="Pfam" id="PF01973"/>
    </source>
</evidence>
<evidence type="ECO:0000259" key="2">
    <source>
        <dbReference type="Pfam" id="PF20157"/>
    </source>
</evidence>
<protein>
    <recommendedName>
        <fullName evidence="5">DUF115 domain-containing protein</fullName>
    </recommendedName>
</protein>
<dbReference type="InterPro" id="IPR002826">
    <property type="entry name" value="MptE-like"/>
</dbReference>